<feature type="transmembrane region" description="Helical" evidence="1">
    <location>
        <begin position="12"/>
        <end position="30"/>
    </location>
</feature>
<dbReference type="PANTHER" id="PTHR34351:SF1">
    <property type="entry name" value="SLR1927 PROTEIN"/>
    <property type="match status" value="1"/>
</dbReference>
<sequence>MQWLPERWFRPRGWLLLAVGALTLLFAAVLGRRDLLVAGIFMVILPIAASAGLRFFAPGFTVSRVFSPAFAEAGTTTTVTVEVRGSTPGGASARITEQLPPRFIDVPRFEYPRPVSAHSLVSRYSYTMQPNHRGVFTIGPLTATFGDPFDVALLARSLDQGDALTVAPAIIQLPLVPFIGGRGQDGSQMTRQQANPSNDDVMTREYRHGDPFRRVHWPATARQGKLMVRAEDSVATPEATLILDQRPHTYGSTAKSAFGKDFLHSSPAFEWAVTATASISSHLLERGYSLRVLDDAGAPAFTSSPSAPDPHQEDFAGQVGTFEVAQSLAALELSQRPDATSTKNVPSGLGETLVDQLFAARRRGPVVVVTGLLTKADARVLSAAINASEGAFALLVCPDVALAEDSLGILHQAGWRAVAATPSTALAQAWIELDAGTSAPSAPSSGARRGAGQQ</sequence>
<protein>
    <submittedName>
        <fullName evidence="3">DUF58 domain-containing protein</fullName>
    </submittedName>
</protein>
<dbReference type="InterPro" id="IPR002881">
    <property type="entry name" value="DUF58"/>
</dbReference>
<dbReference type="Pfam" id="PF01882">
    <property type="entry name" value="DUF58"/>
    <property type="match status" value="1"/>
</dbReference>
<dbReference type="Proteomes" id="UP001595773">
    <property type="component" value="Unassembled WGS sequence"/>
</dbReference>
<dbReference type="PANTHER" id="PTHR34351">
    <property type="entry name" value="SLR1927 PROTEIN-RELATED"/>
    <property type="match status" value="1"/>
</dbReference>
<gene>
    <name evidence="3" type="ORF">ACFOW9_14640</name>
</gene>
<keyword evidence="1" id="KW-0812">Transmembrane</keyword>
<dbReference type="EMBL" id="JBHSCQ010000022">
    <property type="protein sequence ID" value="MFC4266844.1"/>
    <property type="molecule type" value="Genomic_DNA"/>
</dbReference>
<evidence type="ECO:0000259" key="2">
    <source>
        <dbReference type="Pfam" id="PF01882"/>
    </source>
</evidence>
<accession>A0ABV8R308</accession>
<reference evidence="4" key="1">
    <citation type="journal article" date="2019" name="Int. J. Syst. Evol. Microbiol.">
        <title>The Global Catalogue of Microorganisms (GCM) 10K type strain sequencing project: providing services to taxonomists for standard genome sequencing and annotation.</title>
        <authorList>
            <consortium name="The Broad Institute Genomics Platform"/>
            <consortium name="The Broad Institute Genome Sequencing Center for Infectious Disease"/>
            <person name="Wu L."/>
            <person name="Ma J."/>
        </authorList>
    </citation>
    <scope>NUCLEOTIDE SEQUENCE [LARGE SCALE GENOMIC DNA]</scope>
    <source>
        <strain evidence="4">CGMCC 1.10698</strain>
    </source>
</reference>
<organism evidence="3 4">
    <name type="scientific">Arthrobacter cryoconiti</name>
    <dbReference type="NCBI Taxonomy" id="748907"/>
    <lineage>
        <taxon>Bacteria</taxon>
        <taxon>Bacillati</taxon>
        <taxon>Actinomycetota</taxon>
        <taxon>Actinomycetes</taxon>
        <taxon>Micrococcales</taxon>
        <taxon>Micrococcaceae</taxon>
        <taxon>Arthrobacter</taxon>
    </lineage>
</organism>
<name>A0ABV8R308_9MICC</name>
<feature type="domain" description="DUF58" evidence="2">
    <location>
        <begin position="203"/>
        <end position="380"/>
    </location>
</feature>
<evidence type="ECO:0000313" key="4">
    <source>
        <dbReference type="Proteomes" id="UP001595773"/>
    </source>
</evidence>
<keyword evidence="1" id="KW-1133">Transmembrane helix</keyword>
<keyword evidence="1" id="KW-0472">Membrane</keyword>
<evidence type="ECO:0000313" key="3">
    <source>
        <dbReference type="EMBL" id="MFC4266844.1"/>
    </source>
</evidence>
<feature type="transmembrane region" description="Helical" evidence="1">
    <location>
        <begin position="36"/>
        <end position="57"/>
    </location>
</feature>
<proteinExistence type="predicted"/>
<evidence type="ECO:0000256" key="1">
    <source>
        <dbReference type="SAM" id="Phobius"/>
    </source>
</evidence>
<dbReference type="RefSeq" id="WP_230065929.1">
    <property type="nucleotide sequence ID" value="NZ_BAABLL010000010.1"/>
</dbReference>
<comment type="caution">
    <text evidence="3">The sequence shown here is derived from an EMBL/GenBank/DDBJ whole genome shotgun (WGS) entry which is preliminary data.</text>
</comment>
<keyword evidence="4" id="KW-1185">Reference proteome</keyword>